<dbReference type="Pfam" id="PF02958">
    <property type="entry name" value="EcKL"/>
    <property type="match status" value="1"/>
</dbReference>
<feature type="domain" description="CHK kinase-like" evidence="1">
    <location>
        <begin position="137"/>
        <end position="328"/>
    </location>
</feature>
<evidence type="ECO:0000313" key="3">
    <source>
        <dbReference type="Proteomes" id="UP000183832"/>
    </source>
</evidence>
<protein>
    <submittedName>
        <fullName evidence="2">CLUMA_CG004564, isoform A</fullName>
    </submittedName>
</protein>
<organism evidence="2 3">
    <name type="scientific">Clunio marinus</name>
    <dbReference type="NCBI Taxonomy" id="568069"/>
    <lineage>
        <taxon>Eukaryota</taxon>
        <taxon>Metazoa</taxon>
        <taxon>Ecdysozoa</taxon>
        <taxon>Arthropoda</taxon>
        <taxon>Hexapoda</taxon>
        <taxon>Insecta</taxon>
        <taxon>Pterygota</taxon>
        <taxon>Neoptera</taxon>
        <taxon>Endopterygota</taxon>
        <taxon>Diptera</taxon>
        <taxon>Nematocera</taxon>
        <taxon>Chironomoidea</taxon>
        <taxon>Chironomidae</taxon>
        <taxon>Clunio</taxon>
    </lineage>
</organism>
<name>A0A1J1HTI9_9DIPT</name>
<proteinExistence type="predicted"/>
<dbReference type="InterPro" id="IPR015897">
    <property type="entry name" value="CHK_kinase-like"/>
</dbReference>
<dbReference type="SUPFAM" id="SSF56112">
    <property type="entry name" value="Protein kinase-like (PK-like)"/>
    <property type="match status" value="1"/>
</dbReference>
<dbReference type="STRING" id="568069.A0A1J1HTI9"/>
<dbReference type="Proteomes" id="UP000183832">
    <property type="component" value="Unassembled WGS sequence"/>
</dbReference>
<evidence type="ECO:0000259" key="1">
    <source>
        <dbReference type="SMART" id="SM00587"/>
    </source>
</evidence>
<keyword evidence="3" id="KW-1185">Reference proteome</keyword>
<dbReference type="OrthoDB" id="8250698at2759"/>
<dbReference type="SMART" id="SM00587">
    <property type="entry name" value="CHK"/>
    <property type="match status" value="1"/>
</dbReference>
<sequence length="411" mass="47541">MNLAENIPVWMNQDFFDKVIRFIEKDQAAKVTKFDVNPGSKAGENFASAIFRSSITYKSKYSKDAKTISVIIKVKPVLGPEMAAYSEIIEKSKFFETEMAFYGKILPDIQSLMLSAGDKDVLSPKLLYQSNEPSPVIVMEDVCVDDFTVINYPPTDFEVSRKIIQRLAKIHAGTFYLISENKLDPTAFSQSIFEIPSTAEMIYGNTLEHFASILNDWKGYEKYAEKFKPLRKTYLSKVLKTYKPNRSEFGYNVINHADFHIRNLLFKKTKDGSIEDFLFIDFQLCNYATPAIDLIYAMYHVLSEENRQTRRDEFIVSYYKQFVESLKAFGYMKSPPSLTDLHIELLKNGILEVLLCVCNTSIYYYDFSTVKHEDFLVEDGVKNFMKKLFETPAFKAMLQKELPRFLYNGFI</sequence>
<dbReference type="PANTHER" id="PTHR11012">
    <property type="entry name" value="PROTEIN KINASE-LIKE DOMAIN-CONTAINING"/>
    <property type="match status" value="1"/>
</dbReference>
<dbReference type="InterPro" id="IPR004119">
    <property type="entry name" value="EcKL"/>
</dbReference>
<reference evidence="2 3" key="1">
    <citation type="submission" date="2015-04" db="EMBL/GenBank/DDBJ databases">
        <authorList>
            <person name="Syromyatnikov M.Y."/>
            <person name="Popov V.N."/>
        </authorList>
    </citation>
    <scope>NUCLEOTIDE SEQUENCE [LARGE SCALE GENOMIC DNA]</scope>
</reference>
<dbReference type="InterPro" id="IPR011009">
    <property type="entry name" value="Kinase-like_dom_sf"/>
</dbReference>
<dbReference type="PANTHER" id="PTHR11012:SF12">
    <property type="entry name" value="CHK KINASE-LIKE DOMAIN-CONTAINING PROTEIN-RELATED"/>
    <property type="match status" value="1"/>
</dbReference>
<dbReference type="EMBL" id="CVRI01000020">
    <property type="protein sequence ID" value="CRK90874.1"/>
    <property type="molecule type" value="Genomic_DNA"/>
</dbReference>
<evidence type="ECO:0000313" key="2">
    <source>
        <dbReference type="EMBL" id="CRK90874.1"/>
    </source>
</evidence>
<accession>A0A1J1HTI9</accession>
<gene>
    <name evidence="2" type="primary">similar to AGAP003767-PA</name>
    <name evidence="2" type="ORF">CLUMA_CG004564</name>
</gene>
<dbReference type="AlphaFoldDB" id="A0A1J1HTI9"/>
<dbReference type="Gene3D" id="3.90.1200.10">
    <property type="match status" value="1"/>
</dbReference>